<proteinExistence type="predicted"/>
<dbReference type="Proteomes" id="UP000250235">
    <property type="component" value="Unassembled WGS sequence"/>
</dbReference>
<evidence type="ECO:0000313" key="1">
    <source>
        <dbReference type="EMBL" id="KZV20642.1"/>
    </source>
</evidence>
<accession>A0A2Z7AHT2</accession>
<organism evidence="1 2">
    <name type="scientific">Dorcoceras hygrometricum</name>
    <dbReference type="NCBI Taxonomy" id="472368"/>
    <lineage>
        <taxon>Eukaryota</taxon>
        <taxon>Viridiplantae</taxon>
        <taxon>Streptophyta</taxon>
        <taxon>Embryophyta</taxon>
        <taxon>Tracheophyta</taxon>
        <taxon>Spermatophyta</taxon>
        <taxon>Magnoliopsida</taxon>
        <taxon>eudicotyledons</taxon>
        <taxon>Gunneridae</taxon>
        <taxon>Pentapetalae</taxon>
        <taxon>asterids</taxon>
        <taxon>lamiids</taxon>
        <taxon>Lamiales</taxon>
        <taxon>Gesneriaceae</taxon>
        <taxon>Didymocarpoideae</taxon>
        <taxon>Trichosporeae</taxon>
        <taxon>Loxocarpinae</taxon>
        <taxon>Dorcoceras</taxon>
    </lineage>
</organism>
<protein>
    <submittedName>
        <fullName evidence="1">Uncharacterized protein</fullName>
    </submittedName>
</protein>
<dbReference type="AlphaFoldDB" id="A0A2Z7AHT2"/>
<reference evidence="1 2" key="1">
    <citation type="journal article" date="2015" name="Proc. Natl. Acad. Sci. U.S.A.">
        <title>The resurrection genome of Boea hygrometrica: A blueprint for survival of dehydration.</title>
        <authorList>
            <person name="Xiao L."/>
            <person name="Yang G."/>
            <person name="Zhang L."/>
            <person name="Yang X."/>
            <person name="Zhao S."/>
            <person name="Ji Z."/>
            <person name="Zhou Q."/>
            <person name="Hu M."/>
            <person name="Wang Y."/>
            <person name="Chen M."/>
            <person name="Xu Y."/>
            <person name="Jin H."/>
            <person name="Xiao X."/>
            <person name="Hu G."/>
            <person name="Bao F."/>
            <person name="Hu Y."/>
            <person name="Wan P."/>
            <person name="Li L."/>
            <person name="Deng X."/>
            <person name="Kuang T."/>
            <person name="Xiang C."/>
            <person name="Zhu J.K."/>
            <person name="Oliver M.J."/>
            <person name="He Y."/>
        </authorList>
    </citation>
    <scope>NUCLEOTIDE SEQUENCE [LARGE SCALE GENOMIC DNA]</scope>
    <source>
        <strain evidence="2">cv. XS01</strain>
    </source>
</reference>
<gene>
    <name evidence="1" type="ORF">F511_20674</name>
</gene>
<evidence type="ECO:0000313" key="2">
    <source>
        <dbReference type="Proteomes" id="UP000250235"/>
    </source>
</evidence>
<keyword evidence="2" id="KW-1185">Reference proteome</keyword>
<name>A0A2Z7AHT2_9LAMI</name>
<dbReference type="EMBL" id="KV015594">
    <property type="protein sequence ID" value="KZV20642.1"/>
    <property type="molecule type" value="Genomic_DNA"/>
</dbReference>
<sequence>MVLYVIASARVGIESLGLVFVVTVAHKYKGTQVLQLVVGLTQLEVSQEVVRVSCIIAGGMSRVMLL</sequence>